<dbReference type="GO" id="GO:0005829">
    <property type="term" value="C:cytosol"/>
    <property type="evidence" value="ECO:0007669"/>
    <property type="project" value="TreeGrafter"/>
</dbReference>
<dbReference type="Gene3D" id="3.40.1190.10">
    <property type="entry name" value="Mur-like, catalytic domain"/>
    <property type="match status" value="1"/>
</dbReference>
<evidence type="ECO:0000256" key="18">
    <source>
        <dbReference type="PIRSR" id="PIRSR038895-1"/>
    </source>
</evidence>
<dbReference type="EC" id="6.3.2.17" evidence="17"/>
<keyword evidence="13 19" id="KW-0460">Magnesium</keyword>
<comment type="caution">
    <text evidence="20">The sequence shown here is derived from an EMBL/GenBank/DDBJ whole genome shotgun (WGS) entry which is preliminary data.</text>
</comment>
<evidence type="ECO:0000313" key="20">
    <source>
        <dbReference type="EMBL" id="CAL1275760.1"/>
    </source>
</evidence>
<evidence type="ECO:0000256" key="6">
    <source>
        <dbReference type="ARBA" id="ARBA00022490"/>
    </source>
</evidence>
<comment type="function">
    <text evidence="17">Catalyzes conversion of folates to polyglutamate derivatives allowing concentration of folate compounds in the cell and the intracellular retention of these cofactors, which are important substrates for most of the folate-dependent enzymes that are involved in one-carbon transfer reactions involved in purine, pyrimidine and amino acid synthesis.</text>
</comment>
<dbReference type="Gene3D" id="3.90.190.20">
    <property type="entry name" value="Mur ligase, C-terminal domain"/>
    <property type="match status" value="1"/>
</dbReference>
<feature type="binding site" evidence="19">
    <location>
        <position position="128"/>
    </location>
    <ligand>
        <name>Mg(2+)</name>
        <dbReference type="ChEBI" id="CHEBI:18420"/>
        <label>1</label>
    </ligand>
</feature>
<dbReference type="GO" id="GO:0004326">
    <property type="term" value="F:tetrahydrofolylpolyglutamate synthase activity"/>
    <property type="evidence" value="ECO:0007669"/>
    <property type="project" value="UniProtKB-EC"/>
</dbReference>
<dbReference type="InterPro" id="IPR018109">
    <property type="entry name" value="Folylpolyglutamate_synth_CS"/>
</dbReference>
<dbReference type="InterPro" id="IPR036615">
    <property type="entry name" value="Mur_ligase_C_dom_sf"/>
</dbReference>
<evidence type="ECO:0000256" key="10">
    <source>
        <dbReference type="ARBA" id="ARBA00022741"/>
    </source>
</evidence>
<evidence type="ECO:0000256" key="3">
    <source>
        <dbReference type="ARBA" id="ARBA00004496"/>
    </source>
</evidence>
<keyword evidence="14" id="KW-0496">Mitochondrion</keyword>
<evidence type="ECO:0000256" key="16">
    <source>
        <dbReference type="ARBA" id="ARBA00047493"/>
    </source>
</evidence>
<keyword evidence="12 18" id="KW-0067">ATP-binding</keyword>
<evidence type="ECO:0000256" key="8">
    <source>
        <dbReference type="ARBA" id="ARBA00022598"/>
    </source>
</evidence>
<dbReference type="PANTHER" id="PTHR11136">
    <property type="entry name" value="FOLYLPOLYGLUTAMATE SYNTHASE-RELATED"/>
    <property type="match status" value="1"/>
</dbReference>
<feature type="binding site" evidence="19">
    <location>
        <position position="225"/>
    </location>
    <ligand>
        <name>Mg(2+)</name>
        <dbReference type="ChEBI" id="CHEBI:18420"/>
        <label>1</label>
    </ligand>
</feature>
<evidence type="ECO:0000256" key="12">
    <source>
        <dbReference type="ARBA" id="ARBA00022840"/>
    </source>
</evidence>
<protein>
    <recommendedName>
        <fullName evidence="17">Folylpolyglutamate synthase</fullName>
        <ecNumber evidence="17">6.3.2.17</ecNumber>
    </recommendedName>
    <alternativeName>
        <fullName evidence="17">Folylpoly-gamma-glutamate synthetase</fullName>
    </alternativeName>
    <alternativeName>
        <fullName evidence="17">Tetrahydrofolylpolyglutamate synthase</fullName>
    </alternativeName>
</protein>
<evidence type="ECO:0000256" key="1">
    <source>
        <dbReference type="ARBA" id="ARBA00004273"/>
    </source>
</evidence>
<dbReference type="GO" id="GO:0006730">
    <property type="term" value="P:one-carbon metabolic process"/>
    <property type="evidence" value="ECO:0007669"/>
    <property type="project" value="UniProtKB-KW"/>
</dbReference>
<dbReference type="EMBL" id="CAXIEN010000088">
    <property type="protein sequence ID" value="CAL1275760.1"/>
    <property type="molecule type" value="Genomic_DNA"/>
</dbReference>
<dbReference type="PANTHER" id="PTHR11136:SF5">
    <property type="entry name" value="FOLYLPOLYGLUTAMATE SYNTHASE, MITOCHONDRIAL"/>
    <property type="match status" value="1"/>
</dbReference>
<evidence type="ECO:0000256" key="4">
    <source>
        <dbReference type="ARBA" id="ARBA00005150"/>
    </source>
</evidence>
<accession>A0AAV1ZZ66</accession>
<dbReference type="Proteomes" id="UP001497382">
    <property type="component" value="Unassembled WGS sequence"/>
</dbReference>
<keyword evidence="6" id="KW-0963">Cytoplasm</keyword>
<dbReference type="GO" id="GO:0005743">
    <property type="term" value="C:mitochondrial inner membrane"/>
    <property type="evidence" value="ECO:0007669"/>
    <property type="project" value="UniProtKB-SubCell"/>
</dbReference>
<feature type="binding site" evidence="19">
    <location>
        <position position="197"/>
    </location>
    <ligand>
        <name>Mg(2+)</name>
        <dbReference type="ChEBI" id="CHEBI:18420"/>
        <label>1</label>
    </ligand>
</feature>
<evidence type="ECO:0000256" key="2">
    <source>
        <dbReference type="ARBA" id="ARBA00004305"/>
    </source>
</evidence>
<keyword evidence="10 18" id="KW-0547">Nucleotide-binding</keyword>
<evidence type="ECO:0000256" key="14">
    <source>
        <dbReference type="ARBA" id="ARBA00023128"/>
    </source>
</evidence>
<dbReference type="SUPFAM" id="SSF53244">
    <property type="entry name" value="MurD-like peptide ligases, peptide-binding domain"/>
    <property type="match status" value="1"/>
</dbReference>
<dbReference type="PIRSF" id="PIRSF038895">
    <property type="entry name" value="FPGS"/>
    <property type="match status" value="1"/>
</dbReference>
<comment type="pathway">
    <text evidence="4 17">Cofactor biosynthesis; tetrahydrofolylpolyglutamate biosynthesis.</text>
</comment>
<sequence>MLLFNFFRAGNRGLITRRVVGLYRFSRKQFLVIMEGKGKSVYEEAVYALNGLQSNSAVIQKAREERSTKAYLNLVDTERHLKTLGVNLEDLDALNIIHVAGTKGKGSTCAFTEAILRKHGFKTGFYSSPHLISVNERIRINGKPISKEIFAEYFWEVYKSIQSSLKDGESMPPYFLFLTVMSFYVFIKEKIQAAVVEVGIGGLWDCTNIVRRPVAVGITTLGIDHVNILGKTIAEIAEQKAGILKPNVPAFTVPQSESAMRVLREKSEAVKCPLLLSPPVEAYENAISLGIQGIVQNVNASLALQLTNAWLRQAKGLEPLQDIYHNFSSQLINGESARIPILMADTFLINSNTREALETCVWPGRFQTVQKEKVNFFLDGAHTQQSMKYCARWFTEESQRHRENMANQTVLRVLLFNCTGERKAESLLDPLADINFDIVMFCPNRINVMKDASSDLSNFMVEPEKEIQQCVTNKEIWCHLMRSLYENELSASSASIFSPRVETITNGSVTDNTLLFSSISNALNLIFSPDSVSKSDNALTVDSSLCKLIRNADHVQVLVTGSLHLVGGVLSLIDT</sequence>
<dbReference type="GO" id="GO:0005759">
    <property type="term" value="C:mitochondrial matrix"/>
    <property type="evidence" value="ECO:0007669"/>
    <property type="project" value="UniProtKB-SubCell"/>
</dbReference>
<dbReference type="InterPro" id="IPR001645">
    <property type="entry name" value="Folylpolyglutamate_synth"/>
</dbReference>
<evidence type="ECO:0000313" key="21">
    <source>
        <dbReference type="Proteomes" id="UP001497382"/>
    </source>
</evidence>
<evidence type="ECO:0000256" key="11">
    <source>
        <dbReference type="ARBA" id="ARBA00022792"/>
    </source>
</evidence>
<keyword evidence="7 17" id="KW-0554">One-carbon metabolism</keyword>
<keyword evidence="15" id="KW-0472">Membrane</keyword>
<evidence type="ECO:0000256" key="15">
    <source>
        <dbReference type="ARBA" id="ARBA00023136"/>
    </source>
</evidence>
<dbReference type="AlphaFoldDB" id="A0AAV1ZZ66"/>
<comment type="subcellular location">
    <subcellularLocation>
        <location evidence="3">Cytoplasm</location>
    </subcellularLocation>
    <subcellularLocation>
        <location evidence="1">Mitochondrion inner membrane</location>
    </subcellularLocation>
    <subcellularLocation>
        <location evidence="2">Mitochondrion matrix</location>
    </subcellularLocation>
</comment>
<dbReference type="GO" id="GO:0005524">
    <property type="term" value="F:ATP binding"/>
    <property type="evidence" value="ECO:0007669"/>
    <property type="project" value="UniProtKB-KW"/>
</dbReference>
<dbReference type="InterPro" id="IPR023600">
    <property type="entry name" value="Folylpolyglutamate_synth_euk"/>
</dbReference>
<evidence type="ECO:0000256" key="13">
    <source>
        <dbReference type="ARBA" id="ARBA00022842"/>
    </source>
</evidence>
<comment type="cofactor">
    <cofactor evidence="17">
        <name>a monovalent cation</name>
        <dbReference type="ChEBI" id="CHEBI:60242"/>
    </cofactor>
    <text evidence="17">A monovalent cation.</text>
</comment>
<reference evidence="20 21" key="1">
    <citation type="submission" date="2024-04" db="EMBL/GenBank/DDBJ databases">
        <authorList>
            <person name="Rising A."/>
            <person name="Reimegard J."/>
            <person name="Sonavane S."/>
            <person name="Akerstrom W."/>
            <person name="Nylinder S."/>
            <person name="Hedman E."/>
            <person name="Kallberg Y."/>
        </authorList>
    </citation>
    <scope>NUCLEOTIDE SEQUENCE [LARGE SCALE GENOMIC DNA]</scope>
</reference>
<gene>
    <name evidence="20" type="ORF">LARSCL_LOCUS8280</name>
</gene>
<proteinExistence type="inferred from homology"/>
<evidence type="ECO:0000256" key="5">
    <source>
        <dbReference type="ARBA" id="ARBA00008276"/>
    </source>
</evidence>
<keyword evidence="9 19" id="KW-0479">Metal-binding</keyword>
<keyword evidence="11" id="KW-0999">Mitochondrion inner membrane</keyword>
<dbReference type="InterPro" id="IPR036565">
    <property type="entry name" value="Mur-like_cat_sf"/>
</dbReference>
<evidence type="ECO:0000256" key="17">
    <source>
        <dbReference type="PIRNR" id="PIRNR038895"/>
    </source>
</evidence>
<comment type="similarity">
    <text evidence="5 17">Belongs to the folylpolyglutamate synthase family.</text>
</comment>
<dbReference type="SUPFAM" id="SSF53623">
    <property type="entry name" value="MurD-like peptide ligases, catalytic domain"/>
    <property type="match status" value="1"/>
</dbReference>
<evidence type="ECO:0000256" key="7">
    <source>
        <dbReference type="ARBA" id="ARBA00022563"/>
    </source>
</evidence>
<dbReference type="PROSITE" id="PS01012">
    <property type="entry name" value="FOLYLPOLYGLU_SYNT_2"/>
    <property type="match status" value="1"/>
</dbReference>
<feature type="binding site" evidence="18">
    <location>
        <position position="379"/>
    </location>
    <ligand>
        <name>ATP</name>
        <dbReference type="ChEBI" id="CHEBI:30616"/>
    </ligand>
</feature>
<organism evidence="20 21">
    <name type="scientific">Larinioides sclopetarius</name>
    <dbReference type="NCBI Taxonomy" id="280406"/>
    <lineage>
        <taxon>Eukaryota</taxon>
        <taxon>Metazoa</taxon>
        <taxon>Ecdysozoa</taxon>
        <taxon>Arthropoda</taxon>
        <taxon>Chelicerata</taxon>
        <taxon>Arachnida</taxon>
        <taxon>Araneae</taxon>
        <taxon>Araneomorphae</taxon>
        <taxon>Entelegynae</taxon>
        <taxon>Araneoidea</taxon>
        <taxon>Araneidae</taxon>
        <taxon>Larinioides</taxon>
    </lineage>
</organism>
<feature type="binding site" evidence="18">
    <location>
        <position position="365"/>
    </location>
    <ligand>
        <name>ATP</name>
        <dbReference type="ChEBI" id="CHEBI:30616"/>
    </ligand>
</feature>
<dbReference type="NCBIfam" id="TIGR01499">
    <property type="entry name" value="folC"/>
    <property type="match status" value="1"/>
</dbReference>
<dbReference type="GO" id="GO:0046872">
    <property type="term" value="F:metal ion binding"/>
    <property type="evidence" value="ECO:0007669"/>
    <property type="project" value="UniProtKB-KW"/>
</dbReference>
<comment type="catalytic activity">
    <reaction evidence="16 17">
        <text>(6S)-5,6,7,8-tetrahydrofolyl-(gamma-L-Glu)(n) + L-glutamate + ATP = (6S)-5,6,7,8-tetrahydrofolyl-(gamma-L-Glu)(n+1) + ADP + phosphate + H(+)</text>
        <dbReference type="Rhea" id="RHEA:10580"/>
        <dbReference type="Rhea" id="RHEA-COMP:14738"/>
        <dbReference type="Rhea" id="RHEA-COMP:14740"/>
        <dbReference type="ChEBI" id="CHEBI:15378"/>
        <dbReference type="ChEBI" id="CHEBI:29985"/>
        <dbReference type="ChEBI" id="CHEBI:30616"/>
        <dbReference type="ChEBI" id="CHEBI:43474"/>
        <dbReference type="ChEBI" id="CHEBI:141005"/>
        <dbReference type="ChEBI" id="CHEBI:456216"/>
        <dbReference type="EC" id="6.3.2.17"/>
    </reaction>
</comment>
<keyword evidence="8 17" id="KW-0436">Ligase</keyword>
<keyword evidence="21" id="KW-1185">Reference proteome</keyword>
<evidence type="ECO:0000256" key="19">
    <source>
        <dbReference type="PIRSR" id="PIRSR038895-2"/>
    </source>
</evidence>
<name>A0AAV1ZZ66_9ARAC</name>
<evidence type="ECO:0000256" key="9">
    <source>
        <dbReference type="ARBA" id="ARBA00022723"/>
    </source>
</evidence>